<evidence type="ECO:0000256" key="3">
    <source>
        <dbReference type="ARBA" id="ARBA00002728"/>
    </source>
</evidence>
<comment type="similarity">
    <text evidence="5 17">Belongs to the PEP-utilizing enzyme family.</text>
</comment>
<evidence type="ECO:0000256" key="13">
    <source>
        <dbReference type="ARBA" id="ARBA00022723"/>
    </source>
</evidence>
<dbReference type="InterPro" id="IPR050499">
    <property type="entry name" value="PEP-utilizing_PTS_enzyme"/>
</dbReference>
<evidence type="ECO:0000256" key="12">
    <source>
        <dbReference type="ARBA" id="ARBA00022683"/>
    </source>
</evidence>
<comment type="caution">
    <text evidence="22">The sequence shown here is derived from an EMBL/GenBank/DDBJ whole genome shotgun (WGS) entry which is preliminary data.</text>
</comment>
<comment type="catalytic activity">
    <reaction evidence="1 17">
        <text>L-histidyl-[protein] + phosphoenolpyruvate = N(pros)-phospho-L-histidyl-[protein] + pyruvate</text>
        <dbReference type="Rhea" id="RHEA:23880"/>
        <dbReference type="Rhea" id="RHEA-COMP:9745"/>
        <dbReference type="Rhea" id="RHEA-COMP:9746"/>
        <dbReference type="ChEBI" id="CHEBI:15361"/>
        <dbReference type="ChEBI" id="CHEBI:29979"/>
        <dbReference type="ChEBI" id="CHEBI:58702"/>
        <dbReference type="ChEBI" id="CHEBI:64837"/>
        <dbReference type="EC" id="2.7.3.9"/>
    </reaction>
</comment>
<dbReference type="Pfam" id="PF05524">
    <property type="entry name" value="PEP-utilisers_N"/>
    <property type="match status" value="1"/>
</dbReference>
<accession>A0ABR5B097</accession>
<gene>
    <name evidence="22" type="ORF">SD77_0158</name>
</gene>
<evidence type="ECO:0000256" key="8">
    <source>
        <dbReference type="ARBA" id="ARBA00022448"/>
    </source>
</evidence>
<dbReference type="Gene3D" id="3.20.20.60">
    <property type="entry name" value="Phosphoenolpyruvate-binding domains"/>
    <property type="match status" value="1"/>
</dbReference>
<evidence type="ECO:0000256" key="6">
    <source>
        <dbReference type="ARBA" id="ARBA00012232"/>
    </source>
</evidence>
<dbReference type="EMBL" id="JXLP01000001">
    <property type="protein sequence ID" value="KIL80310.1"/>
    <property type="molecule type" value="Genomic_DNA"/>
</dbReference>
<evidence type="ECO:0000256" key="17">
    <source>
        <dbReference type="PIRNR" id="PIRNR000732"/>
    </source>
</evidence>
<dbReference type="InterPro" id="IPR018274">
    <property type="entry name" value="PEP_util_AS"/>
</dbReference>
<evidence type="ECO:0000256" key="7">
    <source>
        <dbReference type="ARBA" id="ARBA00016544"/>
    </source>
</evidence>
<dbReference type="RefSeq" id="WP_041113053.1">
    <property type="nucleotide sequence ID" value="NZ_JARTHD010000022.1"/>
</dbReference>
<dbReference type="InterPro" id="IPR040442">
    <property type="entry name" value="Pyrv_kinase-like_dom_sf"/>
</dbReference>
<dbReference type="InterPro" id="IPR036618">
    <property type="entry name" value="PtsI_HPr-bd_sf"/>
</dbReference>
<dbReference type="Pfam" id="PF00391">
    <property type="entry name" value="PEP-utilizers"/>
    <property type="match status" value="1"/>
</dbReference>
<proteinExistence type="inferred from homology"/>
<dbReference type="InterPro" id="IPR023151">
    <property type="entry name" value="PEP_util_CS"/>
</dbReference>
<dbReference type="SUPFAM" id="SSF51621">
    <property type="entry name" value="Phosphoenolpyruvate/pyruvate domain"/>
    <property type="match status" value="1"/>
</dbReference>
<dbReference type="SUPFAM" id="SSF47831">
    <property type="entry name" value="Enzyme I of the PEP:sugar phosphotransferase system HPr-binding (sub)domain"/>
    <property type="match status" value="1"/>
</dbReference>
<comment type="cofactor">
    <cofactor evidence="2 17">
        <name>Mg(2+)</name>
        <dbReference type="ChEBI" id="CHEBI:18420"/>
    </cofactor>
</comment>
<organism evidence="22 23">
    <name type="scientific">Bacillus badius</name>
    <dbReference type="NCBI Taxonomy" id="1455"/>
    <lineage>
        <taxon>Bacteria</taxon>
        <taxon>Bacillati</taxon>
        <taxon>Bacillota</taxon>
        <taxon>Bacilli</taxon>
        <taxon>Bacillales</taxon>
        <taxon>Bacillaceae</taxon>
        <taxon>Pseudobacillus</taxon>
    </lineage>
</organism>
<keyword evidence="18" id="KW-0175">Coiled coil</keyword>
<evidence type="ECO:0000259" key="21">
    <source>
        <dbReference type="Pfam" id="PF05524"/>
    </source>
</evidence>
<evidence type="ECO:0000256" key="18">
    <source>
        <dbReference type="SAM" id="Coils"/>
    </source>
</evidence>
<dbReference type="InterPro" id="IPR024692">
    <property type="entry name" value="PTS_EI"/>
</dbReference>
<sequence length="575" mass="63282">MSGWLTGHGVSAGIAIARAFRLKEPDLAVARRTPADKEAEVRRFECAVEKSRRDLEKVKEQAARELGEDQAAVFAAHLLVLQDPELMDRVKDNILHQGMSAEFALKEAADTFISALESLDNEYMRERSADVRDVAKRVLGHLLGVQVPDLSVIREEVIIVAEDLTPSNTAQLNRKFVKGIITNGGGFTSHSAIMARSMEIPAVAGTQTSLDRIGDGTLLIIDGQEGIVIMNPEQAVVKKYEKKKAAYEEYQAGLAKFAQLPTVSADGCAVRLVANISAPSDADNVLQNGGEGIGLFRTEFLYMGRRQLPTEDEQFAAYKNVLERMKGKPVVIRTLDIGGDKQLPYLNLPKEANPFLGFRAIRLCLKRPDLFRTQLRALLRASTCGNLKITFPMIAALQELRQAKQLLLEEKENLVKAGIAVADKIEVGMMIEVPSSAVMADVFAKEIDFFSIGTNDLIQYTLAADRMNKQVAYLYEPFHPAVLRLLKTVIDAAHKEGKRAAMCGEMAGMEAAIPVLLGMGLDEFSMNASAVLPARKLISQLSKKEIGQSMDQMLQMETAEQVKQFISKHFPIKLG</sequence>
<protein>
    <recommendedName>
        <fullName evidence="7 17">Phosphoenolpyruvate-protein phosphotransferase</fullName>
        <ecNumber evidence="6 17">2.7.3.9</ecNumber>
    </recommendedName>
    <alternativeName>
        <fullName evidence="16 17">Phosphotransferase system, enzyme I</fullName>
    </alternativeName>
</protein>
<dbReference type="NCBIfam" id="TIGR01417">
    <property type="entry name" value="PTS_I_fam"/>
    <property type="match status" value="1"/>
</dbReference>
<dbReference type="InterPro" id="IPR008279">
    <property type="entry name" value="PEP-util_enz_mobile_dom"/>
</dbReference>
<comment type="subcellular location">
    <subcellularLocation>
        <location evidence="4 17">Cytoplasm</location>
    </subcellularLocation>
</comment>
<dbReference type="Gene3D" id="3.50.30.10">
    <property type="entry name" value="Phosphohistidine domain"/>
    <property type="match status" value="1"/>
</dbReference>
<dbReference type="PROSITE" id="PS00742">
    <property type="entry name" value="PEP_ENZYMES_2"/>
    <property type="match status" value="1"/>
</dbReference>
<dbReference type="Proteomes" id="UP000031982">
    <property type="component" value="Unassembled WGS sequence"/>
</dbReference>
<dbReference type="InterPro" id="IPR000121">
    <property type="entry name" value="PEP_util_C"/>
</dbReference>
<dbReference type="PIRSF" id="PIRSF000732">
    <property type="entry name" value="PTS_enzyme_I"/>
    <property type="match status" value="1"/>
</dbReference>
<dbReference type="EC" id="2.7.3.9" evidence="6 17"/>
<feature type="domain" description="PEP-utilising enzyme C-terminal" evidence="20">
    <location>
        <begin position="252"/>
        <end position="541"/>
    </location>
</feature>
<evidence type="ECO:0000256" key="1">
    <source>
        <dbReference type="ARBA" id="ARBA00000683"/>
    </source>
</evidence>
<feature type="domain" description="PEP-utilising enzyme mobile" evidence="19">
    <location>
        <begin position="154"/>
        <end position="226"/>
    </location>
</feature>
<feature type="coiled-coil region" evidence="18">
    <location>
        <begin position="41"/>
        <end position="68"/>
    </location>
</feature>
<dbReference type="InterPro" id="IPR015813">
    <property type="entry name" value="Pyrv/PenolPyrv_kinase-like_dom"/>
</dbReference>
<keyword evidence="13 17" id="KW-0479">Metal-binding</keyword>
<keyword evidence="9 17" id="KW-0963">Cytoplasm</keyword>
<evidence type="ECO:0000256" key="9">
    <source>
        <dbReference type="ARBA" id="ARBA00022490"/>
    </source>
</evidence>
<keyword evidence="14 17" id="KW-0418">Kinase</keyword>
<dbReference type="InterPro" id="IPR008731">
    <property type="entry name" value="PTS_EIN"/>
</dbReference>
<evidence type="ECO:0000256" key="4">
    <source>
        <dbReference type="ARBA" id="ARBA00004496"/>
    </source>
</evidence>
<keyword evidence="15 17" id="KW-0460">Magnesium</keyword>
<dbReference type="Gene3D" id="1.10.274.10">
    <property type="entry name" value="PtsI, HPr-binding domain"/>
    <property type="match status" value="1"/>
</dbReference>
<keyword evidence="11 17" id="KW-0808">Transferase</keyword>
<keyword evidence="10 17" id="KW-0762">Sugar transport</keyword>
<dbReference type="PROSITE" id="PS00370">
    <property type="entry name" value="PEP_ENZYMES_PHOS_SITE"/>
    <property type="match status" value="1"/>
</dbReference>
<evidence type="ECO:0000259" key="20">
    <source>
        <dbReference type="Pfam" id="PF02896"/>
    </source>
</evidence>
<reference evidence="22 23" key="1">
    <citation type="submission" date="2015-01" db="EMBL/GenBank/DDBJ databases">
        <title>Genome Assembly of Bacillus badius MTCC 1458.</title>
        <authorList>
            <person name="Verma A."/>
            <person name="Khatri I."/>
            <person name="Mual P."/>
            <person name="Subramanian S."/>
            <person name="Krishnamurthi S."/>
        </authorList>
    </citation>
    <scope>NUCLEOTIDE SEQUENCE [LARGE SCALE GENOMIC DNA]</scope>
    <source>
        <strain evidence="22 23">MTCC 1458</strain>
    </source>
</reference>
<keyword evidence="8 17" id="KW-0813">Transport</keyword>
<evidence type="ECO:0000256" key="11">
    <source>
        <dbReference type="ARBA" id="ARBA00022679"/>
    </source>
</evidence>
<feature type="domain" description="Phosphotransferase system enzyme I N-terminal" evidence="21">
    <location>
        <begin position="6"/>
        <end position="127"/>
    </location>
</feature>
<dbReference type="InterPro" id="IPR036637">
    <property type="entry name" value="Phosphohistidine_dom_sf"/>
</dbReference>
<evidence type="ECO:0000256" key="14">
    <source>
        <dbReference type="ARBA" id="ARBA00022777"/>
    </source>
</evidence>
<dbReference type="Pfam" id="PF02896">
    <property type="entry name" value="PEP-utilizers_C"/>
    <property type="match status" value="1"/>
</dbReference>
<dbReference type="PANTHER" id="PTHR46244:SF3">
    <property type="entry name" value="PHOSPHOENOLPYRUVATE-PROTEIN PHOSPHOTRANSFERASE"/>
    <property type="match status" value="1"/>
</dbReference>
<comment type="function">
    <text evidence="3 17">General (non sugar-specific) component of the phosphoenolpyruvate-dependent sugar phosphotransferase system (sugar PTS). This major carbohydrate active-transport system catalyzes the phosphorylation of incoming sugar substrates concomitantly with their translocation across the cell membrane. Enzyme I transfers the phosphoryl group from phosphoenolpyruvate (PEP) to the phosphoryl carrier protein (HPr).</text>
</comment>
<name>A0ABR5B097_BACBA</name>
<evidence type="ECO:0000256" key="5">
    <source>
        <dbReference type="ARBA" id="ARBA00007837"/>
    </source>
</evidence>
<dbReference type="SUPFAM" id="SSF52009">
    <property type="entry name" value="Phosphohistidine domain"/>
    <property type="match status" value="1"/>
</dbReference>
<evidence type="ECO:0000313" key="23">
    <source>
        <dbReference type="Proteomes" id="UP000031982"/>
    </source>
</evidence>
<evidence type="ECO:0000256" key="15">
    <source>
        <dbReference type="ARBA" id="ARBA00022842"/>
    </source>
</evidence>
<evidence type="ECO:0000256" key="16">
    <source>
        <dbReference type="ARBA" id="ARBA00033235"/>
    </source>
</evidence>
<keyword evidence="23" id="KW-1185">Reference proteome</keyword>
<evidence type="ECO:0000256" key="2">
    <source>
        <dbReference type="ARBA" id="ARBA00001946"/>
    </source>
</evidence>
<evidence type="ECO:0000259" key="19">
    <source>
        <dbReference type="Pfam" id="PF00391"/>
    </source>
</evidence>
<dbReference type="PRINTS" id="PR01736">
    <property type="entry name" value="PHPHTRNFRASE"/>
</dbReference>
<dbReference type="PANTHER" id="PTHR46244">
    <property type="entry name" value="PHOSPHOENOLPYRUVATE-PROTEIN PHOSPHOTRANSFERASE"/>
    <property type="match status" value="1"/>
</dbReference>
<keyword evidence="12 17" id="KW-0598">Phosphotransferase system</keyword>
<dbReference type="InterPro" id="IPR006318">
    <property type="entry name" value="PTS_EI-like"/>
</dbReference>
<evidence type="ECO:0000313" key="22">
    <source>
        <dbReference type="EMBL" id="KIL80310.1"/>
    </source>
</evidence>
<evidence type="ECO:0000256" key="10">
    <source>
        <dbReference type="ARBA" id="ARBA00022597"/>
    </source>
</evidence>